<dbReference type="Proteomes" id="UP000237105">
    <property type="component" value="Unassembled WGS sequence"/>
</dbReference>
<sequence>MLRSGKESKLGTWMDFCSKANGTEPAFVLFLGAGMWTEPWTKLEADSIRFLLCHRRSLRLDSSDSSSAIDELRQLTSSAQSIAGTKAKISLSSQVAGALHFG</sequence>
<reference evidence="2" key="1">
    <citation type="submission" date="2016-06" db="EMBL/GenBank/DDBJ databases">
        <title>Parallel loss of symbiosis genes in relatives of nitrogen-fixing non-legume Parasponia.</title>
        <authorList>
            <person name="Van Velzen R."/>
            <person name="Holmer R."/>
            <person name="Bu F."/>
            <person name="Rutten L."/>
            <person name="Van Zeijl A."/>
            <person name="Liu W."/>
            <person name="Santuari L."/>
            <person name="Cao Q."/>
            <person name="Sharma T."/>
            <person name="Shen D."/>
            <person name="Roswanjaya Y."/>
            <person name="Wardhani T."/>
            <person name="Kalhor M.S."/>
            <person name="Jansen J."/>
            <person name="Van den Hoogen J."/>
            <person name="Gungor B."/>
            <person name="Hartog M."/>
            <person name="Hontelez J."/>
            <person name="Verver J."/>
            <person name="Yang W.-C."/>
            <person name="Schijlen E."/>
            <person name="Repin R."/>
            <person name="Schilthuizen M."/>
            <person name="Schranz E."/>
            <person name="Heidstra R."/>
            <person name="Miyata K."/>
            <person name="Fedorova E."/>
            <person name="Kohlen W."/>
            <person name="Bisseling T."/>
            <person name="Smit S."/>
            <person name="Geurts R."/>
        </authorList>
    </citation>
    <scope>NUCLEOTIDE SEQUENCE [LARGE SCALE GENOMIC DNA]</scope>
    <source>
        <strain evidence="2">cv. WU1-14</strain>
    </source>
</reference>
<name>A0A2P5CLC4_PARAD</name>
<dbReference type="AlphaFoldDB" id="A0A2P5CLC4"/>
<evidence type="ECO:0000313" key="1">
    <source>
        <dbReference type="EMBL" id="PON61848.1"/>
    </source>
</evidence>
<keyword evidence="2" id="KW-1185">Reference proteome</keyword>
<dbReference type="EMBL" id="JXTB01000118">
    <property type="protein sequence ID" value="PON61848.1"/>
    <property type="molecule type" value="Genomic_DNA"/>
</dbReference>
<organism evidence="1 2">
    <name type="scientific">Parasponia andersonii</name>
    <name type="common">Sponia andersonii</name>
    <dbReference type="NCBI Taxonomy" id="3476"/>
    <lineage>
        <taxon>Eukaryota</taxon>
        <taxon>Viridiplantae</taxon>
        <taxon>Streptophyta</taxon>
        <taxon>Embryophyta</taxon>
        <taxon>Tracheophyta</taxon>
        <taxon>Spermatophyta</taxon>
        <taxon>Magnoliopsida</taxon>
        <taxon>eudicotyledons</taxon>
        <taxon>Gunneridae</taxon>
        <taxon>Pentapetalae</taxon>
        <taxon>rosids</taxon>
        <taxon>fabids</taxon>
        <taxon>Rosales</taxon>
        <taxon>Cannabaceae</taxon>
        <taxon>Parasponia</taxon>
    </lineage>
</organism>
<proteinExistence type="predicted"/>
<accession>A0A2P5CLC4</accession>
<protein>
    <submittedName>
        <fullName evidence="1">Uncharacterized protein</fullName>
    </submittedName>
</protein>
<dbReference type="OrthoDB" id="10292452at2759"/>
<evidence type="ECO:0000313" key="2">
    <source>
        <dbReference type="Proteomes" id="UP000237105"/>
    </source>
</evidence>
<gene>
    <name evidence="1" type="ORF">PanWU01x14_142660</name>
</gene>
<comment type="caution">
    <text evidence="1">The sequence shown here is derived from an EMBL/GenBank/DDBJ whole genome shotgun (WGS) entry which is preliminary data.</text>
</comment>